<dbReference type="PROSITE" id="PS50883">
    <property type="entry name" value="EAL"/>
    <property type="match status" value="1"/>
</dbReference>
<dbReference type="Pfam" id="PF13426">
    <property type="entry name" value="PAS_9"/>
    <property type="match status" value="1"/>
</dbReference>
<dbReference type="NCBIfam" id="TIGR00229">
    <property type="entry name" value="sensory_box"/>
    <property type="match status" value="1"/>
</dbReference>
<dbReference type="SMART" id="SM00091">
    <property type="entry name" value="PAS"/>
    <property type="match status" value="1"/>
</dbReference>
<feature type="domain" description="PAS" evidence="1">
    <location>
        <begin position="443"/>
        <end position="492"/>
    </location>
</feature>
<dbReference type="EMBL" id="JASNFN010000001">
    <property type="protein sequence ID" value="MDP5181011.1"/>
    <property type="molecule type" value="Genomic_DNA"/>
</dbReference>
<evidence type="ECO:0000259" key="4">
    <source>
        <dbReference type="PROSITE" id="PS50887"/>
    </source>
</evidence>
<dbReference type="InterPro" id="IPR000700">
    <property type="entry name" value="PAS-assoc_C"/>
</dbReference>
<dbReference type="PROSITE" id="PS50113">
    <property type="entry name" value="PAC"/>
    <property type="match status" value="1"/>
</dbReference>
<dbReference type="InterPro" id="IPR043128">
    <property type="entry name" value="Rev_trsase/Diguanyl_cyclase"/>
</dbReference>
<dbReference type="Pfam" id="PF00990">
    <property type="entry name" value="GGDEF"/>
    <property type="match status" value="1"/>
</dbReference>
<gene>
    <name evidence="5" type="ORF">QOZ88_00020</name>
</gene>
<dbReference type="CDD" id="cd01948">
    <property type="entry name" value="EAL"/>
    <property type="match status" value="1"/>
</dbReference>
<dbReference type="PROSITE" id="PS50112">
    <property type="entry name" value="PAS"/>
    <property type="match status" value="1"/>
</dbReference>
<dbReference type="SUPFAM" id="SSF55073">
    <property type="entry name" value="Nucleotide cyclase"/>
    <property type="match status" value="1"/>
</dbReference>
<dbReference type="InterPro" id="IPR035965">
    <property type="entry name" value="PAS-like_dom_sf"/>
</dbReference>
<comment type="caution">
    <text evidence="5">The sequence shown here is derived from an EMBL/GenBank/DDBJ whole genome shotgun (WGS) entry which is preliminary data.</text>
</comment>
<dbReference type="Gene3D" id="3.20.20.450">
    <property type="entry name" value="EAL domain"/>
    <property type="match status" value="1"/>
</dbReference>
<evidence type="ECO:0000259" key="2">
    <source>
        <dbReference type="PROSITE" id="PS50113"/>
    </source>
</evidence>
<dbReference type="NCBIfam" id="TIGR00254">
    <property type="entry name" value="GGDEF"/>
    <property type="match status" value="1"/>
</dbReference>
<dbReference type="PROSITE" id="PS50887">
    <property type="entry name" value="GGDEF"/>
    <property type="match status" value="1"/>
</dbReference>
<dbReference type="Gene3D" id="3.30.450.20">
    <property type="entry name" value="PAS domain"/>
    <property type="match status" value="1"/>
</dbReference>
<reference evidence="6" key="1">
    <citation type="submission" date="2023-05" db="EMBL/GenBank/DDBJ databases">
        <title>Draft genome of Pseudofrankia sp. BMG5.37.</title>
        <authorList>
            <person name="Gtari M."/>
            <person name="Ghodhbane F."/>
            <person name="Sbissi I."/>
        </authorList>
    </citation>
    <scope>NUCLEOTIDE SEQUENCE [LARGE SCALE GENOMIC DNA]</scope>
    <source>
        <strain evidence="6">BMG 814</strain>
    </source>
</reference>
<sequence length="749" mass="80318">MPPDARVPSVRSVYQPIVDLWDGSLVAVEALSRGGPGGGGAPAELFARAAETGTVDLLDVACLRAALRGVHQVSDPLTLFLNIEPGTLSGWSSHGLRELSELAPDHVQVVLEVTERDLLERPADLVRGLRGVREMGWGVALDDVGAAPAGVALMSFVQPDVIKLDLALVREHTTLQAAAVINAVRAEAERSGAVILAEGIETDQHLERALAMGAQLGQGWMFGGPGALVATGMRAFRCPPRPPGNSGKPPLTPFEALSAASPVRRAAVPLLASMTRQLERQALLLDEQTVVLANFQHVQVMSSRTRRRYESLAAVTALTAVTGVGMPDEPAPGVHGTALSADDPMTEEWVVTVISPHFAAALAARDVVDDRDRDRGGAAGPVSAGARRLDYVLTYDRARVLDAAGLLLEKVRAQSPPLPPPPPPVVAGDSSVRALEGLPVDDLPDLLLRAIATASNGIVIADARRPDLPLVYANTAFLRITGYPREEVLGRNCRFLQGPGTDASSVQPIRRRILAGRDVHTVLRNYRRDGTPFWNELHISAVRNDLGEITHYIGNQVDVTRRVERERRTLHLAYNDELTALPNRAHIFDHLDLELRRAERSGMSVATILLDLDGFKAVNDRFGHATGDSALAWTAHRLRSAIRAGDLLGRLGGDEFLVVLAALPPTSRARAAVDPEAAGEPTAAEEIVRRVQEHLRSALDEPYLVNGSRVTIRASSGAAIFPRDAGGPAELVARADAAMYLQKRRVGRS</sequence>
<dbReference type="RefSeq" id="WP_305998274.1">
    <property type="nucleotide sequence ID" value="NZ_JASNFN010000001.1"/>
</dbReference>
<protein>
    <submittedName>
        <fullName evidence="5">EAL domain-containing protein</fullName>
    </submittedName>
</protein>
<dbReference type="InterPro" id="IPR000014">
    <property type="entry name" value="PAS"/>
</dbReference>
<dbReference type="CDD" id="cd01949">
    <property type="entry name" value="GGDEF"/>
    <property type="match status" value="1"/>
</dbReference>
<dbReference type="InterPro" id="IPR001610">
    <property type="entry name" value="PAC"/>
</dbReference>
<dbReference type="Pfam" id="PF00563">
    <property type="entry name" value="EAL"/>
    <property type="match status" value="1"/>
</dbReference>
<dbReference type="InterPro" id="IPR000160">
    <property type="entry name" value="GGDEF_dom"/>
</dbReference>
<evidence type="ECO:0000313" key="5">
    <source>
        <dbReference type="EMBL" id="MDP5181011.1"/>
    </source>
</evidence>
<dbReference type="SMART" id="SM00267">
    <property type="entry name" value="GGDEF"/>
    <property type="match status" value="1"/>
</dbReference>
<organism evidence="5 6">
    <name type="scientific">Blastococcus carthaginiensis</name>
    <dbReference type="NCBI Taxonomy" id="3050034"/>
    <lineage>
        <taxon>Bacteria</taxon>
        <taxon>Bacillati</taxon>
        <taxon>Actinomycetota</taxon>
        <taxon>Actinomycetes</taxon>
        <taxon>Geodermatophilales</taxon>
        <taxon>Geodermatophilaceae</taxon>
        <taxon>Blastococcus</taxon>
    </lineage>
</organism>
<name>A0ABT9I614_9ACTN</name>
<dbReference type="InterPro" id="IPR035919">
    <property type="entry name" value="EAL_sf"/>
</dbReference>
<keyword evidence="6" id="KW-1185">Reference proteome</keyword>
<feature type="domain" description="PAC" evidence="2">
    <location>
        <begin position="517"/>
        <end position="571"/>
    </location>
</feature>
<evidence type="ECO:0000259" key="3">
    <source>
        <dbReference type="PROSITE" id="PS50883"/>
    </source>
</evidence>
<dbReference type="InterPro" id="IPR019278">
    <property type="entry name" value="DICT_dom"/>
</dbReference>
<dbReference type="CDD" id="cd00130">
    <property type="entry name" value="PAS"/>
    <property type="match status" value="1"/>
</dbReference>
<feature type="domain" description="GGDEF" evidence="4">
    <location>
        <begin position="603"/>
        <end position="749"/>
    </location>
</feature>
<dbReference type="Pfam" id="PF10069">
    <property type="entry name" value="DICT"/>
    <property type="match status" value="1"/>
</dbReference>
<dbReference type="SMART" id="SM00086">
    <property type="entry name" value="PAC"/>
    <property type="match status" value="1"/>
</dbReference>
<dbReference type="PANTHER" id="PTHR44757:SF2">
    <property type="entry name" value="BIOFILM ARCHITECTURE MAINTENANCE PROTEIN MBAA"/>
    <property type="match status" value="1"/>
</dbReference>
<dbReference type="Gene3D" id="3.30.70.270">
    <property type="match status" value="1"/>
</dbReference>
<dbReference type="InterPro" id="IPR001633">
    <property type="entry name" value="EAL_dom"/>
</dbReference>
<proteinExistence type="predicted"/>
<dbReference type="SUPFAM" id="SSF141868">
    <property type="entry name" value="EAL domain-like"/>
    <property type="match status" value="1"/>
</dbReference>
<feature type="domain" description="EAL" evidence="3">
    <location>
        <begin position="1"/>
        <end position="239"/>
    </location>
</feature>
<dbReference type="SUPFAM" id="SSF55785">
    <property type="entry name" value="PYP-like sensor domain (PAS domain)"/>
    <property type="match status" value="1"/>
</dbReference>
<evidence type="ECO:0000313" key="6">
    <source>
        <dbReference type="Proteomes" id="UP001233673"/>
    </source>
</evidence>
<dbReference type="PANTHER" id="PTHR44757">
    <property type="entry name" value="DIGUANYLATE CYCLASE DGCP"/>
    <property type="match status" value="1"/>
</dbReference>
<evidence type="ECO:0000259" key="1">
    <source>
        <dbReference type="PROSITE" id="PS50112"/>
    </source>
</evidence>
<dbReference type="InterPro" id="IPR052155">
    <property type="entry name" value="Biofilm_reg_signaling"/>
</dbReference>
<accession>A0ABT9I614</accession>
<dbReference type="SMART" id="SM00052">
    <property type="entry name" value="EAL"/>
    <property type="match status" value="1"/>
</dbReference>
<dbReference type="InterPro" id="IPR029787">
    <property type="entry name" value="Nucleotide_cyclase"/>
</dbReference>
<dbReference type="Proteomes" id="UP001233673">
    <property type="component" value="Unassembled WGS sequence"/>
</dbReference>